<evidence type="ECO:0008006" key="6">
    <source>
        <dbReference type="Google" id="ProtNLM"/>
    </source>
</evidence>
<dbReference type="GO" id="GO:0005739">
    <property type="term" value="C:mitochondrion"/>
    <property type="evidence" value="ECO:0007669"/>
    <property type="project" value="TreeGrafter"/>
</dbReference>
<dbReference type="InterPro" id="IPR029045">
    <property type="entry name" value="ClpP/crotonase-like_dom_sf"/>
</dbReference>
<keyword evidence="2" id="KW-0843">Virulence</keyword>
<sequence>MWRRSIGAHSNLPATRLCLKDCNWNQKSRGSLSKPGCRCSVARTTIPPFSLSSTRPYSSNHDPTAGRPGVGHLIEAHTPNSQIATIQIFNSTKLNIVNTAILDQLIQTCKTLSTNPDLRAVILTGSPTSPGKSPSFIGGADIKQMASLSSSSEARSFILKIHESCSALRNVPVPVIAKINGWCLGAGLEIMVSCDLKIATRNSVFAMPEVAVGIPSVVEAALLPSQIGMGRTRRLLYLAEHVSAEVAERWGLIEEVVEGEEELGKVVGEWTSKICGMGPKAIRSQKALMRGWEGNMGIEEGTQQGVEAFAEAYEDGGKEPKEYMRKFLGRRR</sequence>
<dbReference type="Pfam" id="PF00378">
    <property type="entry name" value="ECH_1"/>
    <property type="match status" value="1"/>
</dbReference>
<name>A0A139HFY7_9PEZI</name>
<dbReference type="GO" id="GO:0003824">
    <property type="term" value="F:catalytic activity"/>
    <property type="evidence" value="ECO:0007669"/>
    <property type="project" value="InterPro"/>
</dbReference>
<dbReference type="PANTHER" id="PTHR11941:SF171">
    <property type="entry name" value="SD19268P"/>
    <property type="match status" value="1"/>
</dbReference>
<dbReference type="CDD" id="cd06558">
    <property type="entry name" value="crotonase-like"/>
    <property type="match status" value="1"/>
</dbReference>
<keyword evidence="5" id="KW-1185">Reference proteome</keyword>
<dbReference type="InterPro" id="IPR018376">
    <property type="entry name" value="Enoyl-CoA_hyd/isom_CS"/>
</dbReference>
<dbReference type="EMBL" id="LFZO01000655">
    <property type="protein sequence ID" value="KXT01394.1"/>
    <property type="molecule type" value="Genomic_DNA"/>
</dbReference>
<evidence type="ECO:0000313" key="4">
    <source>
        <dbReference type="EMBL" id="KXT01394.1"/>
    </source>
</evidence>
<dbReference type="GO" id="GO:0006635">
    <property type="term" value="P:fatty acid beta-oxidation"/>
    <property type="evidence" value="ECO:0007669"/>
    <property type="project" value="TreeGrafter"/>
</dbReference>
<comment type="similarity">
    <text evidence="1 3">Belongs to the enoyl-CoA hydratase/isomerase family.</text>
</comment>
<proteinExistence type="inferred from homology"/>
<dbReference type="OrthoDB" id="410701at2759"/>
<dbReference type="InterPro" id="IPR001753">
    <property type="entry name" value="Enoyl-CoA_hydra/iso"/>
</dbReference>
<dbReference type="Gene3D" id="3.90.226.10">
    <property type="entry name" value="2-enoyl-CoA Hydratase, Chain A, domain 1"/>
    <property type="match status" value="1"/>
</dbReference>
<comment type="caution">
    <text evidence="4">The sequence shown here is derived from an EMBL/GenBank/DDBJ whole genome shotgun (WGS) entry which is preliminary data.</text>
</comment>
<evidence type="ECO:0000256" key="3">
    <source>
        <dbReference type="RuleBase" id="RU003707"/>
    </source>
</evidence>
<dbReference type="PROSITE" id="PS00166">
    <property type="entry name" value="ENOYL_COA_HYDRATASE"/>
    <property type="match status" value="1"/>
</dbReference>
<dbReference type="SUPFAM" id="SSF52096">
    <property type="entry name" value="ClpP/crotonase"/>
    <property type="match status" value="1"/>
</dbReference>
<accession>A0A139HFY7</accession>
<evidence type="ECO:0000256" key="1">
    <source>
        <dbReference type="ARBA" id="ARBA00005254"/>
    </source>
</evidence>
<dbReference type="AlphaFoldDB" id="A0A139HFY7"/>
<gene>
    <name evidence="4" type="ORF">AC579_287</name>
</gene>
<evidence type="ECO:0000313" key="5">
    <source>
        <dbReference type="Proteomes" id="UP000073492"/>
    </source>
</evidence>
<protein>
    <recommendedName>
        <fullName evidence="6">Enoyl-CoA hydratase</fullName>
    </recommendedName>
</protein>
<dbReference type="STRING" id="113226.A0A139HFY7"/>
<organism evidence="4 5">
    <name type="scientific">Pseudocercospora musae</name>
    <dbReference type="NCBI Taxonomy" id="113226"/>
    <lineage>
        <taxon>Eukaryota</taxon>
        <taxon>Fungi</taxon>
        <taxon>Dikarya</taxon>
        <taxon>Ascomycota</taxon>
        <taxon>Pezizomycotina</taxon>
        <taxon>Dothideomycetes</taxon>
        <taxon>Dothideomycetidae</taxon>
        <taxon>Mycosphaerellales</taxon>
        <taxon>Mycosphaerellaceae</taxon>
        <taxon>Pseudocercospora</taxon>
    </lineage>
</organism>
<reference evidence="4 5" key="1">
    <citation type="submission" date="2015-07" db="EMBL/GenBank/DDBJ databases">
        <title>Comparative genomics of the Sigatoka disease complex on banana suggests a link between parallel evolutionary changes in Pseudocercospora fijiensis and Pseudocercospora eumusae and increased virulence on the banana host.</title>
        <authorList>
            <person name="Chang T.-C."/>
            <person name="Salvucci A."/>
            <person name="Crous P.W."/>
            <person name="Stergiopoulos I."/>
        </authorList>
    </citation>
    <scope>NUCLEOTIDE SEQUENCE [LARGE SCALE GENOMIC DNA]</scope>
    <source>
        <strain evidence="4 5">CBS 116634</strain>
    </source>
</reference>
<evidence type="ECO:0000256" key="2">
    <source>
        <dbReference type="ARBA" id="ARBA00023026"/>
    </source>
</evidence>
<dbReference type="Proteomes" id="UP000073492">
    <property type="component" value="Unassembled WGS sequence"/>
</dbReference>
<dbReference type="PANTHER" id="PTHR11941">
    <property type="entry name" value="ENOYL-COA HYDRATASE-RELATED"/>
    <property type="match status" value="1"/>
</dbReference>